<dbReference type="Proteomes" id="UP000037515">
    <property type="component" value="Unassembled WGS sequence"/>
</dbReference>
<dbReference type="SUPFAM" id="SSF54913">
    <property type="entry name" value="GlnB-like"/>
    <property type="match status" value="1"/>
</dbReference>
<dbReference type="GO" id="GO:0005507">
    <property type="term" value="F:copper ion binding"/>
    <property type="evidence" value="ECO:0007669"/>
    <property type="project" value="TreeGrafter"/>
</dbReference>
<sequence>MSGQYCITLTTANNEANAQEIIDSVLSKKLAACIQTMPIQSHYVWKDEICCDQEILLVMKTTRACYAELEQVIVESHEYETPQVVQVPFVEGFNPYLSWIEENTCR</sequence>
<dbReference type="STRING" id="693.AKJ17_05725"/>
<dbReference type="PANTHER" id="PTHR23419:SF8">
    <property type="entry name" value="FI09726P"/>
    <property type="match status" value="1"/>
</dbReference>
<dbReference type="PATRIC" id="fig|693.5.peg.1165"/>
<comment type="caution">
    <text evidence="2">The sequence shown here is derived from an EMBL/GenBank/DDBJ whole genome shotgun (WGS) entry which is preliminary data.</text>
</comment>
<comment type="similarity">
    <text evidence="1">Belongs to the CutA family.</text>
</comment>
<name>A0A0M0HQR4_VIBNE</name>
<proteinExistence type="inferred from homology"/>
<dbReference type="OrthoDB" id="37622at2"/>
<dbReference type="InterPro" id="IPR015867">
    <property type="entry name" value="N-reg_PII/ATP_PRibTrfase_C"/>
</dbReference>
<accession>A0A0M0HQR4</accession>
<dbReference type="RefSeq" id="WP_053394818.1">
    <property type="nucleotide sequence ID" value="NZ_LHPJ01000005.1"/>
</dbReference>
<dbReference type="EMBL" id="LHPJ01000005">
    <property type="protein sequence ID" value="KOO04404.1"/>
    <property type="molecule type" value="Genomic_DNA"/>
</dbReference>
<dbReference type="InterPro" id="IPR011322">
    <property type="entry name" value="N-reg_PII-like_a/b"/>
</dbReference>
<dbReference type="InterPro" id="IPR004323">
    <property type="entry name" value="Ion_tolerance_CutA"/>
</dbReference>
<keyword evidence="3" id="KW-1185">Reference proteome</keyword>
<evidence type="ECO:0000313" key="2">
    <source>
        <dbReference type="EMBL" id="KOO04404.1"/>
    </source>
</evidence>
<protein>
    <submittedName>
        <fullName evidence="2">Cytochrome C biogenesis protein</fullName>
    </submittedName>
</protein>
<evidence type="ECO:0000256" key="1">
    <source>
        <dbReference type="ARBA" id="ARBA00010169"/>
    </source>
</evidence>
<dbReference type="AlphaFoldDB" id="A0A0M0HQR4"/>
<reference evidence="3" key="1">
    <citation type="submission" date="2015-08" db="EMBL/GenBank/DDBJ databases">
        <title>Vibrio galatheae sp. nov., a novel member of the Vibrionaceae family isolated from the Solomon Islands.</title>
        <authorList>
            <person name="Giubergia S."/>
            <person name="Machado H."/>
            <person name="Mateiu R.V."/>
            <person name="Gram L."/>
        </authorList>
    </citation>
    <scope>NUCLEOTIDE SEQUENCE [LARGE SCALE GENOMIC DNA]</scope>
    <source>
        <strain evidence="3">DSM 19584</strain>
    </source>
</reference>
<evidence type="ECO:0000313" key="3">
    <source>
        <dbReference type="Proteomes" id="UP000037515"/>
    </source>
</evidence>
<gene>
    <name evidence="2" type="ORF">AKJ17_05725</name>
</gene>
<dbReference type="Pfam" id="PF03091">
    <property type="entry name" value="CutA1"/>
    <property type="match status" value="1"/>
</dbReference>
<dbReference type="PANTHER" id="PTHR23419">
    <property type="entry name" value="DIVALENT CATION TOLERANCE CUTA-RELATED"/>
    <property type="match status" value="1"/>
</dbReference>
<organism evidence="2 3">
    <name type="scientific">Vibrio nereis</name>
    <dbReference type="NCBI Taxonomy" id="693"/>
    <lineage>
        <taxon>Bacteria</taxon>
        <taxon>Pseudomonadati</taxon>
        <taxon>Pseudomonadota</taxon>
        <taxon>Gammaproteobacteria</taxon>
        <taxon>Vibrionales</taxon>
        <taxon>Vibrionaceae</taxon>
        <taxon>Vibrio</taxon>
    </lineage>
</organism>
<dbReference type="GO" id="GO:0010038">
    <property type="term" value="P:response to metal ion"/>
    <property type="evidence" value="ECO:0007669"/>
    <property type="project" value="InterPro"/>
</dbReference>
<dbReference type="Gene3D" id="3.30.70.120">
    <property type="match status" value="1"/>
</dbReference>